<dbReference type="GO" id="GO:0005829">
    <property type="term" value="C:cytosol"/>
    <property type="evidence" value="ECO:0007669"/>
    <property type="project" value="TreeGrafter"/>
</dbReference>
<dbReference type="NCBIfam" id="TIGR01180">
    <property type="entry name" value="aman2_put"/>
    <property type="match status" value="1"/>
</dbReference>
<gene>
    <name evidence="3" type="ORF">D0Y96_19835</name>
</gene>
<dbReference type="InterPro" id="IPR006311">
    <property type="entry name" value="TAT_signal"/>
</dbReference>
<feature type="domain" description="Glycosyl hydrolase family 92 N-terminal" evidence="2">
    <location>
        <begin position="48"/>
        <end position="285"/>
    </location>
</feature>
<dbReference type="PANTHER" id="PTHR12143">
    <property type="entry name" value="PEPTIDE N-GLYCANASE PNGASE -RELATED"/>
    <property type="match status" value="1"/>
</dbReference>
<dbReference type="Gene3D" id="1.20.1050.60">
    <property type="entry name" value="alpha-1,2-mannosidase"/>
    <property type="match status" value="1"/>
</dbReference>
<reference evidence="3 4" key="1">
    <citation type="submission" date="2018-08" db="EMBL/GenBank/DDBJ databases">
        <title>Acidipila sp. 4G-K13, an acidobacterium isolated from forest soil.</title>
        <authorList>
            <person name="Gao Z.-H."/>
            <person name="Qiu L.-H."/>
        </authorList>
    </citation>
    <scope>NUCLEOTIDE SEQUENCE [LARGE SCALE GENOMIC DNA]</scope>
    <source>
        <strain evidence="3 4">4G-K13</strain>
    </source>
</reference>
<dbReference type="InterPro" id="IPR005887">
    <property type="entry name" value="GH92_a_mannosidase_put"/>
</dbReference>
<dbReference type="GO" id="GO:0030246">
    <property type="term" value="F:carbohydrate binding"/>
    <property type="evidence" value="ECO:0007669"/>
    <property type="project" value="InterPro"/>
</dbReference>
<organism evidence="3 4">
    <name type="scientific">Paracidobacterium acidisoli</name>
    <dbReference type="NCBI Taxonomy" id="2303751"/>
    <lineage>
        <taxon>Bacteria</taxon>
        <taxon>Pseudomonadati</taxon>
        <taxon>Acidobacteriota</taxon>
        <taxon>Terriglobia</taxon>
        <taxon>Terriglobales</taxon>
        <taxon>Acidobacteriaceae</taxon>
        <taxon>Paracidobacterium</taxon>
    </lineage>
</organism>
<dbReference type="InterPro" id="IPR050883">
    <property type="entry name" value="PNGase"/>
</dbReference>
<comment type="caution">
    <text evidence="3">The sequence shown here is derived from an EMBL/GenBank/DDBJ whole genome shotgun (WGS) entry which is preliminary data.</text>
</comment>
<dbReference type="EMBL" id="QVQT01000009">
    <property type="protein sequence ID" value="RFU14889.1"/>
    <property type="molecule type" value="Genomic_DNA"/>
</dbReference>
<accession>A0A372IJG9</accession>
<dbReference type="GO" id="GO:0006516">
    <property type="term" value="P:glycoprotein catabolic process"/>
    <property type="evidence" value="ECO:0007669"/>
    <property type="project" value="TreeGrafter"/>
</dbReference>
<dbReference type="PROSITE" id="PS51318">
    <property type="entry name" value="TAT"/>
    <property type="match status" value="1"/>
</dbReference>
<dbReference type="Proteomes" id="UP000264702">
    <property type="component" value="Unassembled WGS sequence"/>
</dbReference>
<dbReference type="RefSeq" id="WP_117303610.1">
    <property type="nucleotide sequence ID" value="NZ_QVQT02000009.1"/>
</dbReference>
<protein>
    <submittedName>
        <fullName evidence="3">Glycoside hydrolase family 92 protein</fullName>
    </submittedName>
</protein>
<sequence length="777" mass="86453">MITRRRFLETLSALSASSLLPSRAKAESTGTSALSAPVSKSPDDLTQHVNIAIGTGGHGHTYPGATMPFGMVQLSPDTYNDGWDWCSGYHYSDTSIMGFSHTHLSGTGCGDLLDFLLMPGTGQVKLDPGSRENPEEGYRSRFSHDDEIAHPGYYSVLLKDYGIHAELSATERAGIHKYTFPESDSAHFILDLAHVDQKDPGVLWSELKLLNDTTIIGGRSTSLWANGRQVYFAMQFSKPFTSAEIFSEGKSLGETWQASQSKSLKCVLHHKATAGEVILVKVGISGVSADGALKNLRAEIPGWDFCKVSEDAKAAWQKHLAKIRIETGNNAHKTIFYTALYHMMVAPTLFDDVDGQYRGMDGQIHQLPAGMHNYSTYSLWDTYRAVHPMYTLFLPERVPDLVNCLIRMANESPAGMPVWPLYAKETGTMTGYHSAAVIAEAAIKGFPGLNLSDAWKPMNQRAMVDDYRGLGYYRSLGYIPCDKVDESVSKTLEYTYDDWAVGHVARLLNRPKEAQALFKRSRNYRNVFDAEDRFMRPRLESGDWAEPFDPIEMGHSKQWRDFTESNSWQTTFAIQHDPKGYINIFGGREAFVTKLDALFNQSSKLPPDAPPDIAGLVGQYAHGNEPSHHIAYLYNYAGAPWKTQARVRSLLETMYRNDPDGMAGNEDCGQMSAWYVISALGFYAVDPVSGNYVFGTPLFDHATIQLADDKKLVIEVKRESPEQQYIQSILFNGKNYEKTWFSHADIREGGTIVFTMGGQPNREFGVTESAAPPSLTD</sequence>
<dbReference type="GO" id="GO:0000224">
    <property type="term" value="F:peptide-N4-(N-acetyl-beta-glucosaminyl)asparagine amidase activity"/>
    <property type="evidence" value="ECO:0007669"/>
    <property type="project" value="TreeGrafter"/>
</dbReference>
<dbReference type="InterPro" id="IPR008928">
    <property type="entry name" value="6-hairpin_glycosidase_sf"/>
</dbReference>
<dbReference type="AlphaFoldDB" id="A0A372IJG9"/>
<dbReference type="InterPro" id="IPR014718">
    <property type="entry name" value="GH-type_carb-bd"/>
</dbReference>
<dbReference type="Gene3D" id="2.70.98.10">
    <property type="match status" value="1"/>
</dbReference>
<dbReference type="Gene3D" id="1.20.1610.10">
    <property type="entry name" value="alpha-1,2-mannosidases domains"/>
    <property type="match status" value="1"/>
</dbReference>
<dbReference type="InterPro" id="IPR012939">
    <property type="entry name" value="Glyco_hydro_92"/>
</dbReference>
<dbReference type="InterPro" id="IPR041371">
    <property type="entry name" value="GH92_N"/>
</dbReference>
<dbReference type="OrthoDB" id="9804511at2"/>
<evidence type="ECO:0000313" key="4">
    <source>
        <dbReference type="Proteomes" id="UP000264702"/>
    </source>
</evidence>
<dbReference type="FunFam" id="3.30.2080.10:FF:000001">
    <property type="entry name" value="Alpha-1,2-mannosidase subfamily"/>
    <property type="match status" value="1"/>
</dbReference>
<dbReference type="Pfam" id="PF17678">
    <property type="entry name" value="Glyco_hydro_92N"/>
    <property type="match status" value="1"/>
</dbReference>
<evidence type="ECO:0000259" key="1">
    <source>
        <dbReference type="Pfam" id="PF07971"/>
    </source>
</evidence>
<dbReference type="SUPFAM" id="SSF48208">
    <property type="entry name" value="Six-hairpin glycosidases"/>
    <property type="match status" value="1"/>
</dbReference>
<dbReference type="Gene3D" id="3.30.2080.10">
    <property type="entry name" value="GH92 mannosidase domain"/>
    <property type="match status" value="1"/>
</dbReference>
<dbReference type="Pfam" id="PF07971">
    <property type="entry name" value="Glyco_hydro_92"/>
    <property type="match status" value="1"/>
</dbReference>
<proteinExistence type="predicted"/>
<name>A0A372IJG9_9BACT</name>
<keyword evidence="3" id="KW-0378">Hydrolase</keyword>
<evidence type="ECO:0000313" key="3">
    <source>
        <dbReference type="EMBL" id="RFU14889.1"/>
    </source>
</evidence>
<dbReference type="PANTHER" id="PTHR12143:SF39">
    <property type="entry name" value="SECRETED PROTEIN"/>
    <property type="match status" value="1"/>
</dbReference>
<evidence type="ECO:0000259" key="2">
    <source>
        <dbReference type="Pfam" id="PF17678"/>
    </source>
</evidence>
<dbReference type="GO" id="GO:0005975">
    <property type="term" value="P:carbohydrate metabolic process"/>
    <property type="evidence" value="ECO:0007669"/>
    <property type="project" value="InterPro"/>
</dbReference>
<keyword evidence="4" id="KW-1185">Reference proteome</keyword>
<feature type="domain" description="Glycosyl hydrolase family 92" evidence="1">
    <location>
        <begin position="292"/>
        <end position="757"/>
    </location>
</feature>